<reference evidence="4" key="1">
    <citation type="submission" date="2015-07" db="EMBL/GenBank/DDBJ databases">
        <title>Discovery of a poly(ethylene terephthalate assimilation.</title>
        <authorList>
            <person name="Yoshida S."/>
            <person name="Hiraga K."/>
            <person name="Takehana T."/>
            <person name="Taniguchi I."/>
            <person name="Yamaji H."/>
            <person name="Maeda Y."/>
            <person name="Toyohara K."/>
            <person name="Miyamoto K."/>
            <person name="Kimura Y."/>
            <person name="Oda K."/>
        </authorList>
    </citation>
    <scope>NUCLEOTIDE SEQUENCE [LARGE SCALE GENOMIC DNA]</scope>
    <source>
        <strain evidence="4">NBRC 110686 / TISTR 2288 / 201-F6</strain>
    </source>
</reference>
<dbReference type="STRING" id="1547922.ISF6_2343"/>
<keyword evidence="4" id="KW-1185">Reference proteome</keyword>
<dbReference type="Pfam" id="PF06123">
    <property type="entry name" value="CreD"/>
    <property type="match status" value="1"/>
</dbReference>
<gene>
    <name evidence="3" type="ORF">ISF6_2343</name>
</gene>
<dbReference type="GO" id="GO:0005886">
    <property type="term" value="C:plasma membrane"/>
    <property type="evidence" value="ECO:0007669"/>
    <property type="project" value="TreeGrafter"/>
</dbReference>
<evidence type="ECO:0000256" key="1">
    <source>
        <dbReference type="SAM" id="MobiDB-lite"/>
    </source>
</evidence>
<keyword evidence="2" id="KW-1133">Transmembrane helix</keyword>
<feature type="transmembrane region" description="Helical" evidence="2">
    <location>
        <begin position="384"/>
        <end position="405"/>
    </location>
</feature>
<keyword evidence="2" id="KW-0812">Transmembrane</keyword>
<dbReference type="PANTHER" id="PTHR30092">
    <property type="entry name" value="INNER MEMBRANE PROTEIN CRED"/>
    <property type="match status" value="1"/>
</dbReference>
<protein>
    <submittedName>
        <fullName evidence="3">Inner membrane protein CreD</fullName>
    </submittedName>
</protein>
<dbReference type="InterPro" id="IPR010364">
    <property type="entry name" value="Uncharacterised_IM_CreD"/>
</dbReference>
<dbReference type="AlphaFoldDB" id="A0A0K8P1K4"/>
<dbReference type="RefSeq" id="WP_054020492.1">
    <property type="nucleotide sequence ID" value="NZ_BBYR01000036.1"/>
</dbReference>
<name>A0A0K8P1K4_PISS1</name>
<dbReference type="NCBIfam" id="NF008712">
    <property type="entry name" value="PRK11715.1-1"/>
    <property type="match status" value="1"/>
</dbReference>
<keyword evidence="2" id="KW-0472">Membrane</keyword>
<feature type="region of interest" description="Disordered" evidence="1">
    <location>
        <begin position="448"/>
        <end position="468"/>
    </location>
</feature>
<feature type="transmembrane region" description="Helical" evidence="2">
    <location>
        <begin position="359"/>
        <end position="377"/>
    </location>
</feature>
<feature type="transmembrane region" description="Helical" evidence="2">
    <location>
        <begin position="411"/>
        <end position="429"/>
    </location>
</feature>
<feature type="transmembrane region" description="Helical" evidence="2">
    <location>
        <begin position="307"/>
        <end position="325"/>
    </location>
</feature>
<feature type="compositionally biased region" description="Low complexity" evidence="1">
    <location>
        <begin position="455"/>
        <end position="468"/>
    </location>
</feature>
<dbReference type="Proteomes" id="UP000037660">
    <property type="component" value="Unassembled WGS sequence"/>
</dbReference>
<evidence type="ECO:0000313" key="4">
    <source>
        <dbReference type="Proteomes" id="UP000037660"/>
    </source>
</evidence>
<feature type="transmembrane region" description="Helical" evidence="2">
    <location>
        <begin position="332"/>
        <end position="353"/>
    </location>
</feature>
<evidence type="ECO:0000256" key="2">
    <source>
        <dbReference type="SAM" id="Phobius"/>
    </source>
</evidence>
<reference evidence="3 4" key="2">
    <citation type="journal article" date="2016" name="Science">
        <title>A bacterium that degrades and assimilates poly(ethylene terephthalate).</title>
        <authorList>
            <person name="Yoshida S."/>
            <person name="Hiraga K."/>
            <person name="Takehana T."/>
            <person name="Taniguchi I."/>
            <person name="Yamaji H."/>
            <person name="Maeda Y."/>
            <person name="Toyohara K."/>
            <person name="Miyamoto K."/>
            <person name="Kimura Y."/>
            <person name="Oda K."/>
        </authorList>
    </citation>
    <scope>NUCLEOTIDE SEQUENCE [LARGE SCALE GENOMIC DNA]</scope>
    <source>
        <strain evidence="4">NBRC 110686 / TISTR 2288 / 201-F6</strain>
    </source>
</reference>
<dbReference type="PIRSF" id="PIRSF004548">
    <property type="entry name" value="CreD"/>
    <property type="match status" value="1"/>
</dbReference>
<evidence type="ECO:0000313" key="3">
    <source>
        <dbReference type="EMBL" id="GAP36503.1"/>
    </source>
</evidence>
<sequence length="468" mass="50135">MRLPPLSSKLFTVLALIVALLLPLGLVRNLVAERESRRDDVTAEVARGHAGAQVLAGPVLWVPYTETHVRLLPADTAGGRPREETVTETLAMTIFPQQLDSRVELATDTRWRGLFPVTVYDSTHAGTGRFVWRVPEPGRPGARIALGTPVVLFGISDPRGLHAAPRLVVDGVAREVAPLAPGPLPAPLPLGAALAGTLPQPGAVLEFGWTMSLAGTGSLAWVPLATENTVALRSAWPHPSFGGSFLPRERRVQTDGFEARWRVPALSSQAQQQFLRDAAHPQVWERFAVTLADPVDLYRLTDRATKYAVVFIVLSFAAFLLLELVRRWRIHPVQYLMIGLALIVFYLLLLSLAEHLGFARAYVLAAAACVGLLGVYLRHVLGSARAGLGAGTTFAALYGVLYAILVSEDNALVMGALLLFGVLALAMLATRRLDWYALSAPVGGPLAPPSPPAAPVAGPTTASMTTRA</sequence>
<comment type="caution">
    <text evidence="3">The sequence shown here is derived from an EMBL/GenBank/DDBJ whole genome shotgun (WGS) entry which is preliminary data.</text>
</comment>
<dbReference type="PANTHER" id="PTHR30092:SF0">
    <property type="entry name" value="INNER MEMBRANE PROTEIN CRED"/>
    <property type="match status" value="1"/>
</dbReference>
<proteinExistence type="predicted"/>
<accession>A0A0K8P1K4</accession>
<dbReference type="OrthoDB" id="9791851at2"/>
<dbReference type="EMBL" id="BBYR01000036">
    <property type="protein sequence ID" value="GAP36503.1"/>
    <property type="molecule type" value="Genomic_DNA"/>
</dbReference>
<organism evidence="3 4">
    <name type="scientific">Piscinibacter sakaiensis</name>
    <name type="common">Ideonella sakaiensis</name>
    <dbReference type="NCBI Taxonomy" id="1547922"/>
    <lineage>
        <taxon>Bacteria</taxon>
        <taxon>Pseudomonadati</taxon>
        <taxon>Pseudomonadota</taxon>
        <taxon>Betaproteobacteria</taxon>
        <taxon>Burkholderiales</taxon>
        <taxon>Sphaerotilaceae</taxon>
        <taxon>Piscinibacter</taxon>
    </lineage>
</organism>